<dbReference type="EMBL" id="BGPR01082991">
    <property type="protein sequence ID" value="GBL89479.1"/>
    <property type="molecule type" value="Genomic_DNA"/>
</dbReference>
<name>A0A4Y2BDB5_ARAVE</name>
<keyword evidence="2" id="KW-0472">Membrane</keyword>
<sequence>MQIVLLSSSLLMSVRLLELLKSLKQTLSQWNKVMYISSGIVFVSGIVFNLFGSAKLQEWDKVTPNKDLEGAENEAFDERPEEGCSTKPQEGNGSDTSYVVIDRL</sequence>
<comment type="caution">
    <text evidence="3">The sequence shown here is derived from an EMBL/GenBank/DDBJ whole genome shotgun (WGS) entry which is preliminary data.</text>
</comment>
<gene>
    <name evidence="3" type="ORF">AVEN_189122_1</name>
</gene>
<feature type="transmembrane region" description="Helical" evidence="2">
    <location>
        <begin position="32"/>
        <end position="51"/>
    </location>
</feature>
<dbReference type="AlphaFoldDB" id="A0A4Y2BDB5"/>
<evidence type="ECO:0000313" key="4">
    <source>
        <dbReference type="Proteomes" id="UP000499080"/>
    </source>
</evidence>
<keyword evidence="2" id="KW-0812">Transmembrane</keyword>
<accession>A0A4Y2BDB5</accession>
<organism evidence="3 4">
    <name type="scientific">Araneus ventricosus</name>
    <name type="common">Orbweaver spider</name>
    <name type="synonym">Epeira ventricosa</name>
    <dbReference type="NCBI Taxonomy" id="182803"/>
    <lineage>
        <taxon>Eukaryota</taxon>
        <taxon>Metazoa</taxon>
        <taxon>Ecdysozoa</taxon>
        <taxon>Arthropoda</taxon>
        <taxon>Chelicerata</taxon>
        <taxon>Arachnida</taxon>
        <taxon>Araneae</taxon>
        <taxon>Araneomorphae</taxon>
        <taxon>Entelegynae</taxon>
        <taxon>Araneoidea</taxon>
        <taxon>Araneidae</taxon>
        <taxon>Araneus</taxon>
    </lineage>
</organism>
<evidence type="ECO:0000256" key="1">
    <source>
        <dbReference type="SAM" id="MobiDB-lite"/>
    </source>
</evidence>
<proteinExistence type="predicted"/>
<keyword evidence="2" id="KW-1133">Transmembrane helix</keyword>
<keyword evidence="4" id="KW-1185">Reference proteome</keyword>
<evidence type="ECO:0000313" key="3">
    <source>
        <dbReference type="EMBL" id="GBL89479.1"/>
    </source>
</evidence>
<reference evidence="3 4" key="1">
    <citation type="journal article" date="2019" name="Sci. Rep.">
        <title>Orb-weaving spider Araneus ventricosus genome elucidates the spidroin gene catalogue.</title>
        <authorList>
            <person name="Kono N."/>
            <person name="Nakamura H."/>
            <person name="Ohtoshi R."/>
            <person name="Moran D.A.P."/>
            <person name="Shinohara A."/>
            <person name="Yoshida Y."/>
            <person name="Fujiwara M."/>
            <person name="Mori M."/>
            <person name="Tomita M."/>
            <person name="Arakawa K."/>
        </authorList>
    </citation>
    <scope>NUCLEOTIDE SEQUENCE [LARGE SCALE GENOMIC DNA]</scope>
</reference>
<protein>
    <submittedName>
        <fullName evidence="3">Uncharacterized protein</fullName>
    </submittedName>
</protein>
<evidence type="ECO:0000256" key="2">
    <source>
        <dbReference type="SAM" id="Phobius"/>
    </source>
</evidence>
<dbReference type="Proteomes" id="UP000499080">
    <property type="component" value="Unassembled WGS sequence"/>
</dbReference>
<feature type="region of interest" description="Disordered" evidence="1">
    <location>
        <begin position="67"/>
        <end position="104"/>
    </location>
</feature>
<feature type="compositionally biased region" description="Polar residues" evidence="1">
    <location>
        <begin position="86"/>
        <end position="97"/>
    </location>
</feature>